<dbReference type="InterPro" id="IPR013087">
    <property type="entry name" value="Znf_C2H2_type"/>
</dbReference>
<dbReference type="Gene3D" id="3.30.160.60">
    <property type="entry name" value="Classic Zinc Finger"/>
    <property type="match status" value="1"/>
</dbReference>
<sequence>MSLDQCIAALAKVERGAIRDIFGPIPTRPEPYSLNLTQEYSRFSVQPDSGPDSGPVTGAGSRSLPSGPRTPPPSSVQQQSSGSNGDGRFSCGPCKKSFGSEATFHSHQMSAKHIAAVKDVDKKNKGKGASKSNSTNNNARGKQRVEEEEQDHPEVSEALLSLRKVEKIVKENPNMAASVLWKIAKVLWSHRQSQETARVLSLLINVLSDLQSAAASNTAPAQPGSLTPTQISMTLYLSRLSLARLVIYHSPSLAAQCYMDAIQGRWQIPPEEIQYICEMVNTSSQAQTLAHTKTFLSTHSKTEKLMQPPPPPATGPEVAKKAADPNLKLLTVLLECSSMIIQTGAIVQDGKSNNKRDGSEDRALGETSLGLLSMALALAEASEDIPGTIDLLRTMAAIFKSPTFRMPSSASSCLIKAAELCFNPLSSSKAADADLAVKHPHTAWDLLQALLFATEAGDFVRMRHSIRLLRRISGPGCFQDVDAIVQVAQAVLAQDNDFLHCDSAFALEHLLLLVKETGDTLAEESSLLMCRYSSPLASVNMLEKLQQLIK</sequence>
<evidence type="ECO:0000256" key="1">
    <source>
        <dbReference type="PROSITE-ProRule" id="PRU00042"/>
    </source>
</evidence>
<evidence type="ECO:0000259" key="3">
    <source>
        <dbReference type="PROSITE" id="PS50157"/>
    </source>
</evidence>
<dbReference type="InterPro" id="IPR036236">
    <property type="entry name" value="Znf_C2H2_sf"/>
</dbReference>
<reference evidence="4" key="2">
    <citation type="journal article" date="2022" name="Microbiol. Resour. Announc.">
        <title>Whole-Genome Sequence of Entomortierella parvispora E1425, a Mucoromycotan Fungus Associated with Burkholderiaceae-Related Endosymbiotic Bacteria.</title>
        <authorList>
            <person name="Herlambang A."/>
            <person name="Guo Y."/>
            <person name="Takashima Y."/>
            <person name="Narisawa K."/>
            <person name="Ohta H."/>
            <person name="Nishizawa T."/>
        </authorList>
    </citation>
    <scope>NUCLEOTIDE SEQUENCE</scope>
    <source>
        <strain evidence="4">E1425</strain>
    </source>
</reference>
<dbReference type="GO" id="GO:0008270">
    <property type="term" value="F:zinc ion binding"/>
    <property type="evidence" value="ECO:0007669"/>
    <property type="project" value="UniProtKB-KW"/>
</dbReference>
<keyword evidence="1" id="KW-0479">Metal-binding</keyword>
<feature type="domain" description="C2H2-type" evidence="3">
    <location>
        <begin position="89"/>
        <end position="113"/>
    </location>
</feature>
<proteinExistence type="predicted"/>
<dbReference type="PROSITE" id="PS50157">
    <property type="entry name" value="ZINC_FINGER_C2H2_2"/>
    <property type="match status" value="1"/>
</dbReference>
<dbReference type="SUPFAM" id="SSF57667">
    <property type="entry name" value="beta-beta-alpha zinc fingers"/>
    <property type="match status" value="1"/>
</dbReference>
<dbReference type="Proteomes" id="UP000827284">
    <property type="component" value="Unassembled WGS sequence"/>
</dbReference>
<evidence type="ECO:0000256" key="2">
    <source>
        <dbReference type="SAM" id="MobiDB-lite"/>
    </source>
</evidence>
<dbReference type="OrthoDB" id="2108430at2759"/>
<feature type="compositionally biased region" description="Low complexity" evidence="2">
    <location>
        <begin position="127"/>
        <end position="139"/>
    </location>
</feature>
<keyword evidence="5" id="KW-1185">Reference proteome</keyword>
<comment type="caution">
    <text evidence="4">The sequence shown here is derived from an EMBL/GenBank/DDBJ whole genome shotgun (WGS) entry which is preliminary data.</text>
</comment>
<dbReference type="PROSITE" id="PS00028">
    <property type="entry name" value="ZINC_FINGER_C2H2_1"/>
    <property type="match status" value="1"/>
</dbReference>
<reference evidence="4" key="1">
    <citation type="submission" date="2021-11" db="EMBL/GenBank/DDBJ databases">
        <authorList>
            <person name="Herlambang A."/>
            <person name="Guo Y."/>
            <person name="Takashima Y."/>
            <person name="Nishizawa T."/>
        </authorList>
    </citation>
    <scope>NUCLEOTIDE SEQUENCE</scope>
    <source>
        <strain evidence="4">E1425</strain>
    </source>
</reference>
<dbReference type="AlphaFoldDB" id="A0A9P3LW47"/>
<dbReference type="EMBL" id="BQFW01000007">
    <property type="protein sequence ID" value="GJJ72669.1"/>
    <property type="molecule type" value="Genomic_DNA"/>
</dbReference>
<evidence type="ECO:0000313" key="4">
    <source>
        <dbReference type="EMBL" id="GJJ72669.1"/>
    </source>
</evidence>
<feature type="region of interest" description="Disordered" evidence="2">
    <location>
        <begin position="115"/>
        <end position="154"/>
    </location>
</feature>
<protein>
    <recommendedName>
        <fullName evidence="3">C2H2-type domain-containing protein</fullName>
    </recommendedName>
</protein>
<evidence type="ECO:0000313" key="5">
    <source>
        <dbReference type="Proteomes" id="UP000827284"/>
    </source>
</evidence>
<feature type="region of interest" description="Disordered" evidence="2">
    <location>
        <begin position="300"/>
        <end position="319"/>
    </location>
</feature>
<feature type="region of interest" description="Disordered" evidence="2">
    <location>
        <begin position="40"/>
        <end position="89"/>
    </location>
</feature>
<name>A0A9P3LW47_9FUNG</name>
<gene>
    <name evidence="4" type="ORF">EMPS_05027</name>
</gene>
<keyword evidence="1" id="KW-0862">Zinc</keyword>
<accession>A0A9P3LW47</accession>
<keyword evidence="1" id="KW-0863">Zinc-finger</keyword>
<organism evidence="4 5">
    <name type="scientific">Entomortierella parvispora</name>
    <dbReference type="NCBI Taxonomy" id="205924"/>
    <lineage>
        <taxon>Eukaryota</taxon>
        <taxon>Fungi</taxon>
        <taxon>Fungi incertae sedis</taxon>
        <taxon>Mucoromycota</taxon>
        <taxon>Mortierellomycotina</taxon>
        <taxon>Mortierellomycetes</taxon>
        <taxon>Mortierellales</taxon>
        <taxon>Mortierellaceae</taxon>
        <taxon>Entomortierella</taxon>
    </lineage>
</organism>